<evidence type="ECO:0000313" key="2">
    <source>
        <dbReference type="EMBL" id="TWU27951.1"/>
    </source>
</evidence>
<reference evidence="2 3" key="1">
    <citation type="submission" date="2019-02" db="EMBL/GenBank/DDBJ databases">
        <title>Deep-cultivation of Planctomycetes and their phenomic and genomic characterization uncovers novel biology.</title>
        <authorList>
            <person name="Wiegand S."/>
            <person name="Jogler M."/>
            <person name="Boedeker C."/>
            <person name="Pinto D."/>
            <person name="Vollmers J."/>
            <person name="Rivas-Marin E."/>
            <person name="Kohn T."/>
            <person name="Peeters S.H."/>
            <person name="Heuer A."/>
            <person name="Rast P."/>
            <person name="Oberbeckmann S."/>
            <person name="Bunk B."/>
            <person name="Jeske O."/>
            <person name="Meyerdierks A."/>
            <person name="Storesund J.E."/>
            <person name="Kallscheuer N."/>
            <person name="Luecker S."/>
            <person name="Lage O.M."/>
            <person name="Pohl T."/>
            <person name="Merkel B.J."/>
            <person name="Hornburger P."/>
            <person name="Mueller R.-W."/>
            <person name="Bruemmer F."/>
            <person name="Labrenz M."/>
            <person name="Spormann A.M."/>
            <person name="Op Den Camp H."/>
            <person name="Overmann J."/>
            <person name="Amann R."/>
            <person name="Jetten M.S.M."/>
            <person name="Mascher T."/>
            <person name="Medema M.H."/>
            <person name="Devos D.P."/>
            <person name="Kaster A.-K."/>
            <person name="Ovreas L."/>
            <person name="Rohde M."/>
            <person name="Galperin M.Y."/>
            <person name="Jogler C."/>
        </authorList>
    </citation>
    <scope>NUCLEOTIDE SEQUENCE [LARGE SCALE GENOMIC DNA]</scope>
    <source>
        <strain evidence="2 3">Poly41</strain>
    </source>
</reference>
<feature type="chain" id="PRO_5022990212" evidence="1">
    <location>
        <begin position="20"/>
        <end position="192"/>
    </location>
</feature>
<dbReference type="OrthoDB" id="9912745at2"/>
<sequence precursor="true">MRKRIFIACCLFLVPNTFGESSGQGTFFKSGGATGGSSTSLSDWKLESLSLQIRCHTAETADWCCCYVTRGGNNKLVCLVVLCDDLSDPNRPIIGYRYSIDGGRKASFSLSLLDGKSSTARLSAEYNQTGPNRFTIELIDGRPNDLSAENGNIFLVALNTPVTQLKMKPASNSHDDILKLAGVVAKRGATRE</sequence>
<comment type="caution">
    <text evidence="2">The sequence shown here is derived from an EMBL/GenBank/DDBJ whole genome shotgun (WGS) entry which is preliminary data.</text>
</comment>
<keyword evidence="3" id="KW-1185">Reference proteome</keyword>
<evidence type="ECO:0000313" key="3">
    <source>
        <dbReference type="Proteomes" id="UP000319143"/>
    </source>
</evidence>
<protein>
    <submittedName>
        <fullName evidence="2">Uncharacterized protein</fullName>
    </submittedName>
</protein>
<dbReference type="Proteomes" id="UP000319143">
    <property type="component" value="Unassembled WGS sequence"/>
</dbReference>
<proteinExistence type="predicted"/>
<dbReference type="EMBL" id="SJPV01000035">
    <property type="protein sequence ID" value="TWU27951.1"/>
    <property type="molecule type" value="Genomic_DNA"/>
</dbReference>
<accession>A0A5C6CWZ5</accession>
<evidence type="ECO:0000256" key="1">
    <source>
        <dbReference type="SAM" id="SignalP"/>
    </source>
</evidence>
<keyword evidence="1" id="KW-0732">Signal</keyword>
<dbReference type="RefSeq" id="WP_146531649.1">
    <property type="nucleotide sequence ID" value="NZ_SJPV01000035.1"/>
</dbReference>
<organism evidence="2 3">
    <name type="scientific">Novipirellula artificiosorum</name>
    <dbReference type="NCBI Taxonomy" id="2528016"/>
    <lineage>
        <taxon>Bacteria</taxon>
        <taxon>Pseudomonadati</taxon>
        <taxon>Planctomycetota</taxon>
        <taxon>Planctomycetia</taxon>
        <taxon>Pirellulales</taxon>
        <taxon>Pirellulaceae</taxon>
        <taxon>Novipirellula</taxon>
    </lineage>
</organism>
<gene>
    <name evidence="2" type="ORF">Poly41_70250</name>
</gene>
<name>A0A5C6CWZ5_9BACT</name>
<dbReference type="AlphaFoldDB" id="A0A5C6CWZ5"/>
<feature type="signal peptide" evidence="1">
    <location>
        <begin position="1"/>
        <end position="19"/>
    </location>
</feature>